<sequence length="152" mass="17856">MKPARFKALTSLGTLQKRNSNLARIELARCLAEEKRIENSIIELKSQMQENRILVSKAREEEAQDLTLWNGYRYWLPIAQEELERLEQALEDARQVSGVARNRVMGLVREQEATDGLLRHEKLERVQRVQQQEQMSLDERAQHQKFLEGLEM</sequence>
<proteinExistence type="predicted"/>
<name>A0ABR5ZNR1_9PROT</name>
<keyword evidence="3" id="KW-1185">Reference proteome</keyword>
<comment type="caution">
    <text evidence="2">The sequence shown here is derived from an EMBL/GenBank/DDBJ whole genome shotgun (WGS) entry which is preliminary data.</text>
</comment>
<keyword evidence="1" id="KW-0175">Coiled coil</keyword>
<feature type="coiled-coil region" evidence="1">
    <location>
        <begin position="41"/>
        <end position="103"/>
    </location>
</feature>
<accession>A0ABR5ZNR1</accession>
<protein>
    <recommendedName>
        <fullName evidence="4">Flagellar FliJ protein</fullName>
    </recommendedName>
</protein>
<gene>
    <name evidence="2" type="ORF">CPA57_06270</name>
</gene>
<evidence type="ECO:0008006" key="4">
    <source>
        <dbReference type="Google" id="ProtNLM"/>
    </source>
</evidence>
<reference evidence="2 3" key="1">
    <citation type="submission" date="2017-09" db="EMBL/GenBank/DDBJ databases">
        <authorList>
            <person name="Jakob F."/>
        </authorList>
    </citation>
    <scope>NUCLEOTIDE SEQUENCE [LARGE SCALE GENOMIC DNA]</scope>
    <source>
        <strain evidence="2 3">TMW 2.1880</strain>
    </source>
</reference>
<evidence type="ECO:0000256" key="1">
    <source>
        <dbReference type="SAM" id="Coils"/>
    </source>
</evidence>
<organism evidence="2 3">
    <name type="scientific">Bombella favorum</name>
    <dbReference type="NCBI Taxonomy" id="2039164"/>
    <lineage>
        <taxon>Bacteria</taxon>
        <taxon>Pseudomonadati</taxon>
        <taxon>Pseudomonadota</taxon>
        <taxon>Alphaproteobacteria</taxon>
        <taxon>Acetobacterales</taxon>
        <taxon>Acetobacteraceae</taxon>
        <taxon>Bombella</taxon>
    </lineage>
</organism>
<dbReference type="RefSeq" id="WP_182081977.1">
    <property type="nucleotide sequence ID" value="NZ_NWUS01000002.1"/>
</dbReference>
<evidence type="ECO:0000313" key="3">
    <source>
        <dbReference type="Proteomes" id="UP001516390"/>
    </source>
</evidence>
<evidence type="ECO:0000313" key="2">
    <source>
        <dbReference type="EMBL" id="MBA5725880.1"/>
    </source>
</evidence>
<dbReference type="Proteomes" id="UP001516390">
    <property type="component" value="Unassembled WGS sequence"/>
</dbReference>
<dbReference type="EMBL" id="NWUS01000002">
    <property type="protein sequence ID" value="MBA5725880.1"/>
    <property type="molecule type" value="Genomic_DNA"/>
</dbReference>